<dbReference type="GO" id="GO:0031012">
    <property type="term" value="C:extracellular matrix"/>
    <property type="evidence" value="ECO:0007669"/>
    <property type="project" value="TreeGrafter"/>
</dbReference>
<evidence type="ECO:0000313" key="3">
    <source>
        <dbReference type="Proteomes" id="UP000233556"/>
    </source>
</evidence>
<dbReference type="PANTHER" id="PTHR33395:SF22">
    <property type="entry name" value="REVERSE TRANSCRIPTASE DOMAIN-CONTAINING PROTEIN"/>
    <property type="match status" value="1"/>
</dbReference>
<gene>
    <name evidence="2" type="ORF">llap_13398</name>
</gene>
<protein>
    <submittedName>
        <fullName evidence="2">Rna-directed dna polymerase from mobile element jockey-like</fullName>
    </submittedName>
</protein>
<name>A0A2I0TR73_LIMLA</name>
<dbReference type="AlphaFoldDB" id="A0A2I0TR73"/>
<keyword evidence="2" id="KW-0548">Nucleotidyltransferase</keyword>
<keyword evidence="3" id="KW-1185">Reference proteome</keyword>
<sequence>MASLVEQGAFDGKKRRVYHLWKKGQATQEEYRDLMKLYREKIRKAKAQLELNLANDIRDNKKSCYKYLTNKKRARGSLHPLLDAGGNIATKDEEKAEKLNAFFASVLNSQTSYPQDVQPSELEDKGEEQNNPPITQEEVVNDLLLHLDMHKSLGPDGIHPSTQGAGRRAHQASLHHLSTILVNRGGTR</sequence>
<reference evidence="3" key="2">
    <citation type="submission" date="2017-12" db="EMBL/GenBank/DDBJ databases">
        <title>Genome sequence of the Bar-tailed Godwit (Limosa lapponica baueri).</title>
        <authorList>
            <person name="Lima N.C.B."/>
            <person name="Parody-Merino A.M."/>
            <person name="Battley P.F."/>
            <person name="Fidler A.E."/>
            <person name="Prosdocimi F."/>
        </authorList>
    </citation>
    <scope>NUCLEOTIDE SEQUENCE [LARGE SCALE GENOMIC DNA]</scope>
</reference>
<keyword evidence="2" id="KW-0695">RNA-directed DNA polymerase</keyword>
<dbReference type="EMBL" id="KZ507732">
    <property type="protein sequence ID" value="PKU36300.1"/>
    <property type="molecule type" value="Genomic_DNA"/>
</dbReference>
<proteinExistence type="predicted"/>
<dbReference type="GO" id="GO:0061343">
    <property type="term" value="P:cell adhesion involved in heart morphogenesis"/>
    <property type="evidence" value="ECO:0007669"/>
    <property type="project" value="TreeGrafter"/>
</dbReference>
<reference evidence="3" key="1">
    <citation type="submission" date="2017-11" db="EMBL/GenBank/DDBJ databases">
        <authorList>
            <person name="Lima N.C."/>
            <person name="Parody-Merino A.M."/>
            <person name="Battley P.F."/>
            <person name="Fidler A.E."/>
            <person name="Prosdocimi F."/>
        </authorList>
    </citation>
    <scope>NUCLEOTIDE SEQUENCE [LARGE SCALE GENOMIC DNA]</scope>
</reference>
<evidence type="ECO:0000313" key="2">
    <source>
        <dbReference type="EMBL" id="PKU36300.1"/>
    </source>
</evidence>
<dbReference type="OrthoDB" id="9400821at2759"/>
<accession>A0A2I0TR73</accession>
<evidence type="ECO:0000256" key="1">
    <source>
        <dbReference type="SAM" id="MobiDB-lite"/>
    </source>
</evidence>
<keyword evidence="2" id="KW-0808">Transferase</keyword>
<organism evidence="2 3">
    <name type="scientific">Limosa lapponica baueri</name>
    <dbReference type="NCBI Taxonomy" id="1758121"/>
    <lineage>
        <taxon>Eukaryota</taxon>
        <taxon>Metazoa</taxon>
        <taxon>Chordata</taxon>
        <taxon>Craniata</taxon>
        <taxon>Vertebrata</taxon>
        <taxon>Euteleostomi</taxon>
        <taxon>Archelosauria</taxon>
        <taxon>Archosauria</taxon>
        <taxon>Dinosauria</taxon>
        <taxon>Saurischia</taxon>
        <taxon>Theropoda</taxon>
        <taxon>Coelurosauria</taxon>
        <taxon>Aves</taxon>
        <taxon>Neognathae</taxon>
        <taxon>Neoaves</taxon>
        <taxon>Charadriiformes</taxon>
        <taxon>Scolopacidae</taxon>
        <taxon>Limosa</taxon>
    </lineage>
</organism>
<dbReference type="GO" id="GO:0003964">
    <property type="term" value="F:RNA-directed DNA polymerase activity"/>
    <property type="evidence" value="ECO:0007669"/>
    <property type="project" value="UniProtKB-KW"/>
</dbReference>
<dbReference type="PANTHER" id="PTHR33395">
    <property type="entry name" value="TRANSCRIPTASE, PUTATIVE-RELATED-RELATED"/>
    <property type="match status" value="1"/>
</dbReference>
<dbReference type="Proteomes" id="UP000233556">
    <property type="component" value="Unassembled WGS sequence"/>
</dbReference>
<dbReference type="GO" id="GO:0007508">
    <property type="term" value="P:larval heart development"/>
    <property type="evidence" value="ECO:0007669"/>
    <property type="project" value="TreeGrafter"/>
</dbReference>
<feature type="region of interest" description="Disordered" evidence="1">
    <location>
        <begin position="110"/>
        <end position="133"/>
    </location>
</feature>